<sequence length="359" mass="41201">MTSQSDLSFWQSRVESIPNGATLRAKWIASNILRLVEDRSVDESEKLQLVLTAVLDFKRGKTLAASEATLKDLRTLFQLDFDVRRMQMKPWELRAEPYDMPQKLKDNLHDLSRALYDEDSKATCRVAVDMMLIACKLHLIDHCPEDSTSKKRKTASCPSTPQLSDPREVVRVFPELDVHIDVMHPGTKQTIRVTGRADWGFGYGERDGAQHGTFLVAVEAKRRELFSTAETQLLTYMAILREQRKRAGKKNTTIQGFYTDGYRYCFMSIDNEGVVEESPQYYVTSPQGGKTIFNFIVTILESAMKSSPNVSPTKDAREQENEITNYREEVWSKVYLTTPETVPKEEEELWDLPDIQLRK</sequence>
<dbReference type="OrthoDB" id="2103397at2759"/>
<gene>
    <name evidence="1" type="ORF">FGG08_003804</name>
</gene>
<dbReference type="Proteomes" id="UP000698800">
    <property type="component" value="Unassembled WGS sequence"/>
</dbReference>
<proteinExistence type="predicted"/>
<name>A0A9P8I8T1_9PEZI</name>
<organism evidence="1 2">
    <name type="scientific">Glutinoglossum americanum</name>
    <dbReference type="NCBI Taxonomy" id="1670608"/>
    <lineage>
        <taxon>Eukaryota</taxon>
        <taxon>Fungi</taxon>
        <taxon>Dikarya</taxon>
        <taxon>Ascomycota</taxon>
        <taxon>Pezizomycotina</taxon>
        <taxon>Geoglossomycetes</taxon>
        <taxon>Geoglossales</taxon>
        <taxon>Geoglossaceae</taxon>
        <taxon>Glutinoglossum</taxon>
    </lineage>
</organism>
<comment type="caution">
    <text evidence="1">The sequence shown here is derived from an EMBL/GenBank/DDBJ whole genome shotgun (WGS) entry which is preliminary data.</text>
</comment>
<evidence type="ECO:0000313" key="2">
    <source>
        <dbReference type="Proteomes" id="UP000698800"/>
    </source>
</evidence>
<reference evidence="1" key="1">
    <citation type="submission" date="2021-03" db="EMBL/GenBank/DDBJ databases">
        <title>Comparative genomics and phylogenomic investigation of the class Geoglossomycetes provide insights into ecological specialization and systematics.</title>
        <authorList>
            <person name="Melie T."/>
            <person name="Pirro S."/>
            <person name="Miller A.N."/>
            <person name="Quandt A."/>
        </authorList>
    </citation>
    <scope>NUCLEOTIDE SEQUENCE</scope>
    <source>
        <strain evidence="1">GBOQ0MN5Z8</strain>
    </source>
</reference>
<evidence type="ECO:0000313" key="1">
    <source>
        <dbReference type="EMBL" id="KAH0541712.1"/>
    </source>
</evidence>
<dbReference type="AlphaFoldDB" id="A0A9P8I8T1"/>
<accession>A0A9P8I8T1</accession>
<keyword evidence="2" id="KW-1185">Reference proteome</keyword>
<dbReference type="EMBL" id="JAGHQL010000070">
    <property type="protein sequence ID" value="KAH0541712.1"/>
    <property type="molecule type" value="Genomic_DNA"/>
</dbReference>
<protein>
    <submittedName>
        <fullName evidence="1">Uncharacterized protein</fullName>
    </submittedName>
</protein>